<reference evidence="2 3" key="1">
    <citation type="submission" date="2024-06" db="EMBL/GenBank/DDBJ databases">
        <title>Genomic Encyclopedia of Type Strains, Phase V (KMG-V): Genome sequencing to study the core and pangenomes of soil and plant-associated prokaryotes.</title>
        <authorList>
            <person name="Whitman W."/>
        </authorList>
    </citation>
    <scope>NUCLEOTIDE SEQUENCE [LARGE SCALE GENOMIC DNA]</scope>
    <source>
        <strain evidence="2 3">USDA 160</strain>
    </source>
</reference>
<evidence type="ECO:0000313" key="3">
    <source>
        <dbReference type="Proteomes" id="UP001549291"/>
    </source>
</evidence>
<proteinExistence type="predicted"/>
<dbReference type="RefSeq" id="WP_244437089.1">
    <property type="nucleotide sequence ID" value="NZ_CP066351.1"/>
</dbReference>
<evidence type="ECO:0000313" key="2">
    <source>
        <dbReference type="EMBL" id="MET4719465.1"/>
    </source>
</evidence>
<feature type="region of interest" description="Disordered" evidence="1">
    <location>
        <begin position="1"/>
        <end position="54"/>
    </location>
</feature>
<evidence type="ECO:0000256" key="1">
    <source>
        <dbReference type="SAM" id="MobiDB-lite"/>
    </source>
</evidence>
<name>A0ABV2RRC7_BRAJP</name>
<comment type="caution">
    <text evidence="2">The sequence shown here is derived from an EMBL/GenBank/DDBJ whole genome shotgun (WGS) entry which is preliminary data.</text>
</comment>
<accession>A0ABV2RRC7</accession>
<dbReference type="EMBL" id="JBEPTQ010000002">
    <property type="protein sequence ID" value="MET4719465.1"/>
    <property type="molecule type" value="Genomic_DNA"/>
</dbReference>
<organism evidence="2 3">
    <name type="scientific">Bradyrhizobium japonicum</name>
    <dbReference type="NCBI Taxonomy" id="375"/>
    <lineage>
        <taxon>Bacteria</taxon>
        <taxon>Pseudomonadati</taxon>
        <taxon>Pseudomonadota</taxon>
        <taxon>Alphaproteobacteria</taxon>
        <taxon>Hyphomicrobiales</taxon>
        <taxon>Nitrobacteraceae</taxon>
        <taxon>Bradyrhizobium</taxon>
    </lineage>
</organism>
<keyword evidence="3" id="KW-1185">Reference proteome</keyword>
<sequence>MEATIVGGYRPEGKKQMIKPTRSAKQQVADDADRRALNPVGSRQTIADSQAAPEFQENLKRLKAERLEREARLKAKPKD</sequence>
<protein>
    <recommendedName>
        <fullName evidence="4">Transcriptional regulator</fullName>
    </recommendedName>
</protein>
<gene>
    <name evidence="2" type="ORF">ABIF63_003571</name>
</gene>
<evidence type="ECO:0008006" key="4">
    <source>
        <dbReference type="Google" id="ProtNLM"/>
    </source>
</evidence>
<dbReference type="Proteomes" id="UP001549291">
    <property type="component" value="Unassembled WGS sequence"/>
</dbReference>